<feature type="region of interest" description="Disordered" evidence="6">
    <location>
        <begin position="61"/>
        <end position="91"/>
    </location>
</feature>
<gene>
    <name evidence="8" type="primary">HD76b</name>
</gene>
<feature type="region of interest" description="Disordered" evidence="6">
    <location>
        <begin position="114"/>
        <end position="184"/>
    </location>
</feature>
<accession>E3UJY5</accession>
<evidence type="ECO:0000256" key="4">
    <source>
        <dbReference type="PROSITE-ProRule" id="PRU00108"/>
    </source>
</evidence>
<dbReference type="HOGENOM" id="CLU_1167035_0_0_1"/>
<organism evidence="8">
    <name type="scientific">Mnemiopsis leidyi</name>
    <name type="common">Sea walnut</name>
    <name type="synonym">Warty comb jellyfish</name>
    <dbReference type="NCBI Taxonomy" id="27923"/>
    <lineage>
        <taxon>Eukaryota</taxon>
        <taxon>Metazoa</taxon>
        <taxon>Ctenophora</taxon>
        <taxon>Tentaculata</taxon>
        <taxon>Lobata</taxon>
        <taxon>Bolinopsidae</taxon>
        <taxon>Mnemiopsis</taxon>
    </lineage>
</organism>
<feature type="domain" description="Homeobox" evidence="7">
    <location>
        <begin position="175"/>
        <end position="235"/>
    </location>
</feature>
<dbReference type="EMBL" id="HM444142">
    <property type="protein sequence ID" value="ADO22663.1"/>
    <property type="molecule type" value="mRNA"/>
</dbReference>
<evidence type="ECO:0000256" key="1">
    <source>
        <dbReference type="ARBA" id="ARBA00023125"/>
    </source>
</evidence>
<proteinExistence type="evidence at transcript level"/>
<dbReference type="PANTHER" id="PTHR24327">
    <property type="entry name" value="HOMEOBOX PROTEIN"/>
    <property type="match status" value="1"/>
</dbReference>
<dbReference type="InterPro" id="IPR050460">
    <property type="entry name" value="Distal-less_Homeobox_TF"/>
</dbReference>
<dbReference type="CDD" id="cd00086">
    <property type="entry name" value="homeodomain"/>
    <property type="match status" value="1"/>
</dbReference>
<dbReference type="AlphaFoldDB" id="E3UJY5"/>
<protein>
    <submittedName>
        <fullName evidence="8">Homeobox transcription factor HD76b</fullName>
    </submittedName>
</protein>
<feature type="compositionally biased region" description="Basic and acidic residues" evidence="6">
    <location>
        <begin position="173"/>
        <end position="183"/>
    </location>
</feature>
<dbReference type="PANTHER" id="PTHR24327:SF41">
    <property type="entry name" value="BRAIN-SPECIFIC HOMEOBOX PROTEIN"/>
    <property type="match status" value="1"/>
</dbReference>
<feature type="DNA-binding region" description="Homeobox" evidence="4">
    <location>
        <begin position="177"/>
        <end position="236"/>
    </location>
</feature>
<name>E3UJY5_MNELE</name>
<dbReference type="SMART" id="SM00389">
    <property type="entry name" value="HOX"/>
    <property type="match status" value="1"/>
</dbReference>
<dbReference type="PROSITE" id="PS50071">
    <property type="entry name" value="HOMEOBOX_2"/>
    <property type="match status" value="1"/>
</dbReference>
<dbReference type="GO" id="GO:0000978">
    <property type="term" value="F:RNA polymerase II cis-regulatory region sequence-specific DNA binding"/>
    <property type="evidence" value="ECO:0007669"/>
    <property type="project" value="TreeGrafter"/>
</dbReference>
<dbReference type="InterPro" id="IPR001356">
    <property type="entry name" value="HD"/>
</dbReference>
<dbReference type="Gene3D" id="1.10.10.60">
    <property type="entry name" value="Homeodomain-like"/>
    <property type="match status" value="1"/>
</dbReference>
<dbReference type="GO" id="GO:0005634">
    <property type="term" value="C:nucleus"/>
    <property type="evidence" value="ECO:0007669"/>
    <property type="project" value="UniProtKB-SubCell"/>
</dbReference>
<sequence length="238" mass="26715">MINFEPCNPPLVDPLFLSSLTLGSDTLPKPLFYHHQTLKISLFPENTTKLFPLRPIAIRPDVKVKSPSPPRDQTVGEPPNAHLSSPLSSQSLLSHRSISPSTCSSITCPDRTTILNSTSPPISVTTPLSTTDTSPRYSPDLPKKISPGYKKSTRSSPYSSPKTSPHSNPCVSKAERRRNERQGISESQFSVLKDWFGRHTYLTIENRKIVSQETGLPEKTVMYWFQNQRRKVKRQNSC</sequence>
<dbReference type="GO" id="GO:0000981">
    <property type="term" value="F:DNA-binding transcription factor activity, RNA polymerase II-specific"/>
    <property type="evidence" value="ECO:0007669"/>
    <property type="project" value="TreeGrafter"/>
</dbReference>
<feature type="compositionally biased region" description="Polar residues" evidence="6">
    <location>
        <begin position="114"/>
        <end position="136"/>
    </location>
</feature>
<evidence type="ECO:0000256" key="2">
    <source>
        <dbReference type="ARBA" id="ARBA00023155"/>
    </source>
</evidence>
<keyword evidence="2 4" id="KW-0371">Homeobox</keyword>
<keyword evidence="3 4" id="KW-0539">Nucleus</keyword>
<reference evidence="8" key="1">
    <citation type="journal article" date="2010" name="Evodevo">
        <title>The homeodomain complement of the ctenophore Mnemiopsis leidyi suggests that Ctenophora and Porifera diverged prior to the ParaHoxozoa.</title>
        <authorList>
            <person name="Ryan J.F."/>
            <person name="Pang K."/>
            <person name="NISC Comparative Sequencing Program"/>
            <person name="Mullikin J.C."/>
            <person name="Martindale M.Q."/>
            <person name="Baxevanis A.D."/>
        </authorList>
    </citation>
    <scope>NUCLEOTIDE SEQUENCE</scope>
</reference>
<comment type="subcellular location">
    <subcellularLocation>
        <location evidence="4 5">Nucleus</location>
    </subcellularLocation>
</comment>
<dbReference type="InterPro" id="IPR009057">
    <property type="entry name" value="Homeodomain-like_sf"/>
</dbReference>
<feature type="compositionally biased region" description="Polar residues" evidence="6">
    <location>
        <begin position="154"/>
        <end position="170"/>
    </location>
</feature>
<evidence type="ECO:0000259" key="7">
    <source>
        <dbReference type="PROSITE" id="PS50071"/>
    </source>
</evidence>
<evidence type="ECO:0000256" key="6">
    <source>
        <dbReference type="SAM" id="MobiDB-lite"/>
    </source>
</evidence>
<dbReference type="Pfam" id="PF00046">
    <property type="entry name" value="Homeodomain"/>
    <property type="match status" value="1"/>
</dbReference>
<evidence type="ECO:0000313" key="8">
    <source>
        <dbReference type="EMBL" id="ADO22663.1"/>
    </source>
</evidence>
<dbReference type="SUPFAM" id="SSF46689">
    <property type="entry name" value="Homeodomain-like"/>
    <property type="match status" value="1"/>
</dbReference>
<evidence type="ECO:0000256" key="3">
    <source>
        <dbReference type="ARBA" id="ARBA00023242"/>
    </source>
</evidence>
<keyword evidence="1 4" id="KW-0238">DNA-binding</keyword>
<evidence type="ECO:0000256" key="5">
    <source>
        <dbReference type="RuleBase" id="RU000682"/>
    </source>
</evidence>